<reference evidence="8 9" key="1">
    <citation type="submission" date="2017-09" db="EMBL/GenBank/DDBJ databases">
        <title>Evaluation of Pacific Biosciences Sequencing Technology to Finishing C. thermocellum Genome Sequences.</title>
        <authorList>
            <person name="Brown S."/>
        </authorList>
    </citation>
    <scope>NUCLEOTIDE SEQUENCE [LARGE SCALE GENOMIC DNA]</scope>
    <source>
        <strain evidence="8 9">AD2</strain>
    </source>
</reference>
<dbReference type="AlphaFoldDB" id="A0AB36TLU0"/>
<evidence type="ECO:0000259" key="7">
    <source>
        <dbReference type="Pfam" id="PF04932"/>
    </source>
</evidence>
<evidence type="ECO:0000256" key="2">
    <source>
        <dbReference type="ARBA" id="ARBA00022692"/>
    </source>
</evidence>
<dbReference type="GO" id="GO:0016020">
    <property type="term" value="C:membrane"/>
    <property type="evidence" value="ECO:0007669"/>
    <property type="project" value="UniProtKB-SubCell"/>
</dbReference>
<dbReference type="PANTHER" id="PTHR37422">
    <property type="entry name" value="TEICHURONIC ACID BIOSYNTHESIS PROTEIN TUAE"/>
    <property type="match status" value="1"/>
</dbReference>
<feature type="domain" description="O-antigen ligase-related" evidence="7">
    <location>
        <begin position="500"/>
        <end position="566"/>
    </location>
</feature>
<feature type="transmembrane region" description="Helical" evidence="6">
    <location>
        <begin position="590"/>
        <end position="608"/>
    </location>
</feature>
<dbReference type="GeneID" id="35803233"/>
<feature type="transmembrane region" description="Helical" evidence="6">
    <location>
        <begin position="298"/>
        <end position="320"/>
    </location>
</feature>
<evidence type="ECO:0000256" key="6">
    <source>
        <dbReference type="SAM" id="Phobius"/>
    </source>
</evidence>
<feature type="transmembrane region" description="Helical" evidence="6">
    <location>
        <begin position="31"/>
        <end position="51"/>
    </location>
</feature>
<feature type="transmembrane region" description="Helical" evidence="6">
    <location>
        <begin position="559"/>
        <end position="578"/>
    </location>
</feature>
<evidence type="ECO:0000313" key="9">
    <source>
        <dbReference type="Proteomes" id="UP000223596"/>
    </source>
</evidence>
<dbReference type="InterPro" id="IPR007016">
    <property type="entry name" value="O-antigen_ligase-rel_domated"/>
</dbReference>
<feature type="repeat" description="TPR" evidence="5">
    <location>
        <begin position="760"/>
        <end position="793"/>
    </location>
</feature>
<evidence type="ECO:0000256" key="3">
    <source>
        <dbReference type="ARBA" id="ARBA00022989"/>
    </source>
</evidence>
<feature type="transmembrane region" description="Helical" evidence="6">
    <location>
        <begin position="520"/>
        <end position="539"/>
    </location>
</feature>
<comment type="caution">
    <text evidence="8">The sequence shown here is derived from an EMBL/GenBank/DDBJ whole genome shotgun (WGS) entry which is preliminary data.</text>
</comment>
<evidence type="ECO:0000256" key="5">
    <source>
        <dbReference type="PROSITE-ProRule" id="PRU00339"/>
    </source>
</evidence>
<dbReference type="Gene3D" id="2.60.120.260">
    <property type="entry name" value="Galactose-binding domain-like"/>
    <property type="match status" value="1"/>
</dbReference>
<organism evidence="8 9">
    <name type="scientific">Acetivibrio thermocellus AD2</name>
    <dbReference type="NCBI Taxonomy" id="1138384"/>
    <lineage>
        <taxon>Bacteria</taxon>
        <taxon>Bacillati</taxon>
        <taxon>Bacillota</taxon>
        <taxon>Clostridia</taxon>
        <taxon>Eubacteriales</taxon>
        <taxon>Oscillospiraceae</taxon>
        <taxon>Acetivibrio</taxon>
    </lineage>
</organism>
<evidence type="ECO:0000313" key="8">
    <source>
        <dbReference type="EMBL" id="PFH04306.1"/>
    </source>
</evidence>
<accession>A0AB36TLU0</accession>
<keyword evidence="8" id="KW-0436">Ligase</keyword>
<dbReference type="SMART" id="SM00028">
    <property type="entry name" value="TPR"/>
    <property type="match status" value="2"/>
</dbReference>
<dbReference type="EMBL" id="PDBW01000001">
    <property type="protein sequence ID" value="PFH04306.1"/>
    <property type="molecule type" value="Genomic_DNA"/>
</dbReference>
<feature type="transmembrane region" description="Helical" evidence="6">
    <location>
        <begin position="115"/>
        <end position="132"/>
    </location>
</feature>
<gene>
    <name evidence="8" type="ORF">M972_113136</name>
</gene>
<feature type="transmembrane region" description="Helical" evidence="6">
    <location>
        <begin position="271"/>
        <end position="291"/>
    </location>
</feature>
<dbReference type="PROSITE" id="PS50005">
    <property type="entry name" value="TPR"/>
    <property type="match status" value="1"/>
</dbReference>
<feature type="transmembrane region" description="Helical" evidence="6">
    <location>
        <begin position="226"/>
        <end position="259"/>
    </location>
</feature>
<dbReference type="Pfam" id="PF04932">
    <property type="entry name" value="Wzy_C"/>
    <property type="match status" value="1"/>
</dbReference>
<dbReference type="GO" id="GO:0016874">
    <property type="term" value="F:ligase activity"/>
    <property type="evidence" value="ECO:0007669"/>
    <property type="project" value="UniProtKB-KW"/>
</dbReference>
<feature type="transmembrane region" description="Helical" evidence="6">
    <location>
        <begin position="139"/>
        <end position="157"/>
    </location>
</feature>
<dbReference type="InterPro" id="IPR051533">
    <property type="entry name" value="WaaL-like"/>
</dbReference>
<keyword evidence="2 6" id="KW-0812">Transmembrane</keyword>
<dbReference type="Proteomes" id="UP000223596">
    <property type="component" value="Unassembled WGS sequence"/>
</dbReference>
<feature type="transmembrane region" description="Helical" evidence="6">
    <location>
        <begin position="201"/>
        <end position="219"/>
    </location>
</feature>
<keyword evidence="5" id="KW-0802">TPR repeat</keyword>
<dbReference type="InterPro" id="IPR011990">
    <property type="entry name" value="TPR-like_helical_dom_sf"/>
</dbReference>
<feature type="transmembrane region" description="Helical" evidence="6">
    <location>
        <begin position="668"/>
        <end position="690"/>
    </location>
</feature>
<feature type="transmembrane region" description="Helical" evidence="6">
    <location>
        <begin position="335"/>
        <end position="354"/>
    </location>
</feature>
<feature type="transmembrane region" description="Helical" evidence="6">
    <location>
        <begin position="85"/>
        <end position="103"/>
    </location>
</feature>
<dbReference type="PANTHER" id="PTHR37422:SF23">
    <property type="entry name" value="TEICHURONIC ACID BIOSYNTHESIS PROTEIN TUAE"/>
    <property type="match status" value="1"/>
</dbReference>
<dbReference type="RefSeq" id="WP_003518120.1">
    <property type="nucleotide sequence ID" value="NZ_CP013828.1"/>
</dbReference>
<name>A0AB36TLU0_ACETH</name>
<keyword evidence="3 6" id="KW-1133">Transmembrane helix</keyword>
<evidence type="ECO:0000256" key="4">
    <source>
        <dbReference type="ARBA" id="ARBA00023136"/>
    </source>
</evidence>
<keyword evidence="4 6" id="KW-0472">Membrane</keyword>
<feature type="transmembrane region" description="Helical" evidence="6">
    <location>
        <begin position="614"/>
        <end position="634"/>
    </location>
</feature>
<sequence>MGRSNKNSNKGKAKKAVKSIKEENKYGKFRMLILILNLIVIFYSPFVRGLYFEAEQLPAEIFVLVSFAVFWIFKYMEKEKKFISTPIEYCSFGLMIAYFISILGSVSTRLAISEWLKYCMYFAVFFMITDLASTMKDKLIVLWTVIAASVGLCVVGLDSASGGKLVDWLNNVFDFLHIPVEFFGLYVEGRIHSTIQYPNALAAYLMAVFFVTLTISIISSKIWQRLIAGVCSFVFVTTIILTLSRGVMILIPIVLILYLVVIPEGSKLRAFLMALCAAVSSVIPVLFSPLAGRSRSNLWLGIALGIIVSLILTVAVEFLFRLRLKVMPRLKLKPYFLFIPAALVLAGILIVISIPKELELEIYNPERGTKYSFQKSIALKPGKEYKLLLDVSYMNNDGENSLTVLIGSRDKKNIMFGGNTKLAEINEKNSDTLEIPFTVPQGGSLVDIRITNNSEKSKVLIDNAKIIDGKTGKSVKNVKLQYKFIPNSVASRFENLMISRSFIQRQIYLNDGFQMFKDNWLIGAGGGAWPSLVFAYQSYPYWSTQSHAYFLQVAVETGIIGLIVLIMLLLSIVVQFITEYKYKKEEDVNYRILQGTLLTSIFGMFLHSCLDFDLSISSVFLLLWTLMALFNSGYRHNRPVVKGNDGTGSKPGLFYRLNELKPFNTNPIVMTVLSFAIMIMPVLFAAASSFDRKYEKSMSEGNRENALIYIRSAESLDTFNADYKVKYANLLLSSEGLTKEDFETAKKLVSSAEKAGKYSAETLQNAAILYMKMSMFDKGIELVDRAIELKPFYEEGWQLKMNMHYQLALAYLKNDEHENAKKHLDLALSVISNAKAKNERNMDPFAFSEKTMEYLEKMVYMKENFDNLNLGQVDKVKFQSINEMDIDSDNIPDQWNIVQKERVELSISEGNILVNNINDDTLGSFQTRNINFEAGKNYRIELALDNQEDINVLYFVPELHTKFVQLEKTGEGKYSANIELPSDYKAENTFIRFRFSKDSSIKSLIVTEI</sequence>
<evidence type="ECO:0000256" key="1">
    <source>
        <dbReference type="ARBA" id="ARBA00004141"/>
    </source>
</evidence>
<comment type="subcellular location">
    <subcellularLocation>
        <location evidence="1">Membrane</location>
        <topology evidence="1">Multi-pass membrane protein</topology>
    </subcellularLocation>
</comment>
<proteinExistence type="predicted"/>
<dbReference type="Gene3D" id="1.25.40.10">
    <property type="entry name" value="Tetratricopeptide repeat domain"/>
    <property type="match status" value="1"/>
</dbReference>
<feature type="transmembrane region" description="Helical" evidence="6">
    <location>
        <begin position="57"/>
        <end position="73"/>
    </location>
</feature>
<protein>
    <submittedName>
        <fullName evidence="8">O-antigen ligase-like membrane protein</fullName>
    </submittedName>
</protein>
<dbReference type="SUPFAM" id="SSF48452">
    <property type="entry name" value="TPR-like"/>
    <property type="match status" value="1"/>
</dbReference>
<dbReference type="InterPro" id="IPR019734">
    <property type="entry name" value="TPR_rpt"/>
</dbReference>